<dbReference type="InterPro" id="IPR027417">
    <property type="entry name" value="P-loop_NTPase"/>
</dbReference>
<evidence type="ECO:0000313" key="2">
    <source>
        <dbReference type="Proteomes" id="UP000297447"/>
    </source>
</evidence>
<sequence length="869" mass="93174">MALKDLLNAGGSPVQAQRVFTNRVSEAEAFFDAMHRVQIELSRPDLVTNLSGPRRNILSFYGHGGIGKSALSKHLESLALRRGDSAPERTGAVPVTLRYDLSSTSARDPESILLALRATLAHAGIKAPAFDLAFAYYWSETHPGQPLTAYLAPSSFTNRAGQSLDLGSIIQDAATDIISTAADVSTFGGVGTVFRLTKRVAASVSQNLSSSRALKDCPHLAEALTEENMLDLRLFLPHFLAWDLHQVQRAAPVESAAVVVFFDSWEDVQADALTRGCLEDVLSQWVYLMPNMLFVVTGRDRLQWGEGDSARYLSRTGALQWPSLVLSESGETNQHLLGALSYNDSRTFVVGATAAAPIEPTVLHALIEQSGGHPDYLDAIIDLWQSALSGAAPLTADSARGGVAQVYQRVFRGLTTIEQDLLVAASLVPAFGEPLLGELVPQAGPSQIVRFVRRHFVESTTSDWLPYRLRPSVTDLVRASRSNSTLSWSPSQVDAALATAAELIVESSLPTGAARTLHDNARLDQGVKFVVALEQNGAVLPARTAELIFAANTAGCAGRLFAAELGLASRYFSQVLRSVVTLENAEAPTIGPPPPNAPDWLVDTHAVADARRILLAGDLSRSAEIMATIRDSTPVIIRRRAKLEILLASRSGSLKRGRELAAAWPVTDERNDLLGHIAYWQGQFVAAREHFILAEAAARSGERDLELARALRHRARVEALLDHADVDATLDLAAAANAALDSTIGLAQVAGARGIVAARRGNAPEAASLLESALLAFEQSGATIDVASLCVAGAVVGRLVQSSDVVQNWRARLASVYANDVNERLYVRTLAFVDDSWVAADAALADDYDSPSDTARAWSAVAARRPEAD</sequence>
<gene>
    <name evidence="1" type="ORF">E3T55_18815</name>
</gene>
<dbReference type="Proteomes" id="UP000297447">
    <property type="component" value="Unassembled WGS sequence"/>
</dbReference>
<organism evidence="1 2">
    <name type="scientific">Cryobacterium frigoriphilum</name>
    <dbReference type="NCBI Taxonomy" id="1259150"/>
    <lineage>
        <taxon>Bacteria</taxon>
        <taxon>Bacillati</taxon>
        <taxon>Actinomycetota</taxon>
        <taxon>Actinomycetes</taxon>
        <taxon>Micrococcales</taxon>
        <taxon>Microbacteriaceae</taxon>
        <taxon>Cryobacterium</taxon>
    </lineage>
</organism>
<dbReference type="Gene3D" id="1.25.40.10">
    <property type="entry name" value="Tetratricopeptide repeat domain"/>
    <property type="match status" value="1"/>
</dbReference>
<dbReference type="AlphaFoldDB" id="A0A4R8ZTN2"/>
<reference evidence="1 2" key="1">
    <citation type="submission" date="2019-03" db="EMBL/GenBank/DDBJ databases">
        <title>Genomics of glacier-inhabiting Cryobacterium strains.</title>
        <authorList>
            <person name="Liu Q."/>
            <person name="Xin Y.-H."/>
        </authorList>
    </citation>
    <scope>NUCLEOTIDE SEQUENCE [LARGE SCALE GENOMIC DNA]</scope>
    <source>
        <strain evidence="1 2">Hh14</strain>
    </source>
</reference>
<dbReference type="RefSeq" id="WP_134521073.1">
    <property type="nucleotide sequence ID" value="NZ_SOHE01000085.1"/>
</dbReference>
<evidence type="ECO:0000313" key="1">
    <source>
        <dbReference type="EMBL" id="TFD45387.1"/>
    </source>
</evidence>
<protein>
    <submittedName>
        <fullName evidence="1">Uncharacterized protein</fullName>
    </submittedName>
</protein>
<dbReference type="EMBL" id="SOHE01000085">
    <property type="protein sequence ID" value="TFD45387.1"/>
    <property type="molecule type" value="Genomic_DNA"/>
</dbReference>
<dbReference type="OrthoDB" id="3894261at2"/>
<name>A0A4R8ZTN2_9MICO</name>
<keyword evidence="2" id="KW-1185">Reference proteome</keyword>
<dbReference type="InterPro" id="IPR011990">
    <property type="entry name" value="TPR-like_helical_dom_sf"/>
</dbReference>
<proteinExistence type="predicted"/>
<accession>A0A4R8ZTN2</accession>
<dbReference type="SUPFAM" id="SSF52540">
    <property type="entry name" value="P-loop containing nucleoside triphosphate hydrolases"/>
    <property type="match status" value="1"/>
</dbReference>
<comment type="caution">
    <text evidence="1">The sequence shown here is derived from an EMBL/GenBank/DDBJ whole genome shotgun (WGS) entry which is preliminary data.</text>
</comment>